<evidence type="ECO:0000256" key="1">
    <source>
        <dbReference type="ARBA" id="ARBA00023125"/>
    </source>
</evidence>
<evidence type="ECO:0000256" key="2">
    <source>
        <dbReference type="PROSITE-ProRule" id="PRU00335"/>
    </source>
</evidence>
<evidence type="ECO:0000259" key="3">
    <source>
        <dbReference type="PROSITE" id="PS50977"/>
    </source>
</evidence>
<dbReference type="PANTHER" id="PTHR30055:SF226">
    <property type="entry name" value="HTH-TYPE TRANSCRIPTIONAL REGULATOR PKSA"/>
    <property type="match status" value="1"/>
</dbReference>
<dbReference type="InterPro" id="IPR050109">
    <property type="entry name" value="HTH-type_TetR-like_transc_reg"/>
</dbReference>
<dbReference type="Gene3D" id="1.10.357.10">
    <property type="entry name" value="Tetracycline Repressor, domain 2"/>
    <property type="match status" value="1"/>
</dbReference>
<dbReference type="RefSeq" id="WP_231449843.1">
    <property type="nucleotide sequence ID" value="NZ_JAJOMB010000038.1"/>
</dbReference>
<dbReference type="InterPro" id="IPR001647">
    <property type="entry name" value="HTH_TetR"/>
</dbReference>
<dbReference type="GO" id="GO:0000976">
    <property type="term" value="F:transcription cis-regulatory region binding"/>
    <property type="evidence" value="ECO:0007669"/>
    <property type="project" value="TreeGrafter"/>
</dbReference>
<sequence length="195" mass="21125">MRRTAAQAELTRLALLDRALDAFEENGWQGATFDDIARRAGVTRGALNHHFKNKAELLTAALDHGWSIYGAILFADFGEGHDPREFLRSMLVRYVQLLQTDPKFRTLACTTVMVVPEASGLTEYVAAPLDGWQDYVAPLIPEGLTAPGLSVEASSGLLLTILQGFTVTARNRPEALPQADQLIAAAAAVVRGILP</sequence>
<feature type="domain" description="HTH tetR-type" evidence="3">
    <location>
        <begin position="9"/>
        <end position="69"/>
    </location>
</feature>
<gene>
    <name evidence="4" type="ORF">LR394_39460</name>
</gene>
<feature type="DNA-binding region" description="H-T-H motif" evidence="2">
    <location>
        <begin position="32"/>
        <end position="51"/>
    </location>
</feature>
<dbReference type="AlphaFoldDB" id="A0A9X1SYD2"/>
<dbReference type="SUPFAM" id="SSF48498">
    <property type="entry name" value="Tetracyclin repressor-like, C-terminal domain"/>
    <property type="match status" value="1"/>
</dbReference>
<name>A0A9X1SYD2_9ACTN</name>
<dbReference type="InterPro" id="IPR036271">
    <property type="entry name" value="Tet_transcr_reg_TetR-rel_C_sf"/>
</dbReference>
<dbReference type="SUPFAM" id="SSF46689">
    <property type="entry name" value="Homeodomain-like"/>
    <property type="match status" value="1"/>
</dbReference>
<dbReference type="InterPro" id="IPR009057">
    <property type="entry name" value="Homeodomain-like_sf"/>
</dbReference>
<dbReference type="Pfam" id="PF00440">
    <property type="entry name" value="TetR_N"/>
    <property type="match status" value="1"/>
</dbReference>
<keyword evidence="5" id="KW-1185">Reference proteome</keyword>
<accession>A0A9X1SYD2</accession>
<dbReference type="PRINTS" id="PR00455">
    <property type="entry name" value="HTHTETR"/>
</dbReference>
<dbReference type="PROSITE" id="PS50977">
    <property type="entry name" value="HTH_TETR_2"/>
    <property type="match status" value="1"/>
</dbReference>
<dbReference type="EMBL" id="JAJOMB010000038">
    <property type="protein sequence ID" value="MCD5316991.1"/>
    <property type="molecule type" value="Genomic_DNA"/>
</dbReference>
<reference evidence="4" key="1">
    <citation type="submission" date="2021-11" db="EMBL/GenBank/DDBJ databases">
        <title>Streptomyces corallinus and Kineosporia corallina sp. nov., two new coral-derived marine actinobacteria.</title>
        <authorList>
            <person name="Buangrab K."/>
            <person name="Sutthacheep M."/>
            <person name="Yeemin T."/>
            <person name="Harunari E."/>
            <person name="Igarashi Y."/>
            <person name="Sripreechasak P."/>
            <person name="Kanchanasin P."/>
            <person name="Tanasupawat S."/>
            <person name="Phongsopitanun W."/>
        </authorList>
    </citation>
    <scope>NUCLEOTIDE SEQUENCE</scope>
    <source>
        <strain evidence="4">JCM 31032</strain>
    </source>
</reference>
<dbReference type="GO" id="GO:0003700">
    <property type="term" value="F:DNA-binding transcription factor activity"/>
    <property type="evidence" value="ECO:0007669"/>
    <property type="project" value="TreeGrafter"/>
</dbReference>
<evidence type="ECO:0000313" key="5">
    <source>
        <dbReference type="Proteomes" id="UP001138997"/>
    </source>
</evidence>
<protein>
    <submittedName>
        <fullName evidence="4">TetR/AcrR family transcriptional regulator</fullName>
    </submittedName>
</protein>
<evidence type="ECO:0000313" key="4">
    <source>
        <dbReference type="EMBL" id="MCD5316991.1"/>
    </source>
</evidence>
<comment type="caution">
    <text evidence="4">The sequence shown here is derived from an EMBL/GenBank/DDBJ whole genome shotgun (WGS) entry which is preliminary data.</text>
</comment>
<organism evidence="4 5">
    <name type="scientific">Kineosporia babensis</name>
    <dbReference type="NCBI Taxonomy" id="499548"/>
    <lineage>
        <taxon>Bacteria</taxon>
        <taxon>Bacillati</taxon>
        <taxon>Actinomycetota</taxon>
        <taxon>Actinomycetes</taxon>
        <taxon>Kineosporiales</taxon>
        <taxon>Kineosporiaceae</taxon>
        <taxon>Kineosporia</taxon>
    </lineage>
</organism>
<dbReference type="PANTHER" id="PTHR30055">
    <property type="entry name" value="HTH-TYPE TRANSCRIPTIONAL REGULATOR RUTR"/>
    <property type="match status" value="1"/>
</dbReference>
<keyword evidence="1 2" id="KW-0238">DNA-binding</keyword>
<dbReference type="Proteomes" id="UP001138997">
    <property type="component" value="Unassembled WGS sequence"/>
</dbReference>
<proteinExistence type="predicted"/>